<dbReference type="CDD" id="cd18315">
    <property type="entry name" value="BTB_POZ_BAB-like"/>
    <property type="match status" value="1"/>
</dbReference>
<feature type="region of interest" description="Disordered" evidence="7">
    <location>
        <begin position="305"/>
        <end position="335"/>
    </location>
</feature>
<comment type="function">
    <text evidence="5">Putative transcription factor required for axon growth and guidance in the central and peripheral nervous systems. Repels CNS axons away from the midline by promoting the expression of the midline repellent sli and its receptor robo.</text>
</comment>
<evidence type="ECO:0000256" key="3">
    <source>
        <dbReference type="ARBA" id="ARBA00022902"/>
    </source>
</evidence>
<keyword evidence="2" id="KW-0221">Differentiation</keyword>
<dbReference type="InterPro" id="IPR051095">
    <property type="entry name" value="Dros_DevTransReg"/>
</dbReference>
<reference evidence="10" key="1">
    <citation type="journal article" date="2018" name="Biosci. Biotechnol. Biochem.">
        <title>Polysaccharide hydrolase of the hadal zone amphipods Hirondellea gigas.</title>
        <authorList>
            <person name="Kobayashi H."/>
            <person name="Nagahama T."/>
            <person name="Arai W."/>
            <person name="Sasagawa Y."/>
            <person name="Umeda M."/>
            <person name="Hayashi T."/>
            <person name="Nikaido I."/>
            <person name="Watanabe H."/>
            <person name="Oguri K."/>
            <person name="Kitazato H."/>
            <person name="Fujioka K."/>
            <person name="Kido Y."/>
            <person name="Takami H."/>
        </authorList>
    </citation>
    <scope>NUCLEOTIDE SEQUENCE</scope>
    <source>
        <tissue evidence="10">Whole body</tissue>
    </source>
</reference>
<dbReference type="PROSITE" id="PS50157">
    <property type="entry name" value="ZINC_FINGER_C2H2_2"/>
    <property type="match status" value="1"/>
</dbReference>
<dbReference type="SMART" id="SM00225">
    <property type="entry name" value="BTB"/>
    <property type="match status" value="1"/>
</dbReference>
<dbReference type="SMART" id="SM00355">
    <property type="entry name" value="ZnF_C2H2"/>
    <property type="match status" value="2"/>
</dbReference>
<feature type="compositionally biased region" description="Basic and acidic residues" evidence="7">
    <location>
        <begin position="353"/>
        <end position="371"/>
    </location>
</feature>
<evidence type="ECO:0000256" key="5">
    <source>
        <dbReference type="ARBA" id="ARBA00037382"/>
    </source>
</evidence>
<dbReference type="GO" id="GO:0008270">
    <property type="term" value="F:zinc ion binding"/>
    <property type="evidence" value="ECO:0007669"/>
    <property type="project" value="UniProtKB-KW"/>
</dbReference>
<dbReference type="InterPro" id="IPR000210">
    <property type="entry name" value="BTB/POZ_dom"/>
</dbReference>
<sequence>MRMDSAGGLLSLKWNNHTTTFTNVLSHLREKSTYSDAIIACDGKIFTVHKLVLSSCSEYFEKIFEQTDCRRPVIVLKDIKPTELEALLSYMYIGEVNVLQTELAGLIKAAECLRIKGLAVPDEPENSASENSKRRGGNRNESTDKTSDSGGGGGGSVNKRHCSKSSASSPPTKRLRKNAEDHTRTISDHSSDSYVDKSFVQSSPSHNSAHSSSADKRTVNNSDHNSSFSRNKQKETSKSSSQEDVRLAAGDGQQTVKSEAASPKHEALDYDEHSTDAVDDGIFGAGAGDDGGSHMLDDIMAQGDLLSMEGGTGDGYSDQQEQQPYNRDDTGAGDDAQHNMELLERLQHRHSRQHEPRRNREDSGAMDSHQTRELSIHEEVDGNDDADLTGIGLPQGNLYSYHHQQGTNNNASVVAATTAAGTSYSSSENASHQAFFGLFHDSDINVAFQSTSKHYDLSGGFQDELSGDNVCHICCKKFKARKQYSRHMRTHDAERKIKCHFCPFSTTFRFNLKSHMIRKHQHVCDDKCNPPGQSAKKYIY</sequence>
<dbReference type="GO" id="GO:0035167">
    <property type="term" value="P:larval lymph gland hemopoiesis"/>
    <property type="evidence" value="ECO:0007669"/>
    <property type="project" value="UniProtKB-ARBA"/>
</dbReference>
<dbReference type="PROSITE" id="PS50097">
    <property type="entry name" value="BTB"/>
    <property type="match status" value="1"/>
</dbReference>
<dbReference type="AlphaFoldDB" id="A0A2P2I5P7"/>
<feature type="region of interest" description="Disordered" evidence="7">
    <location>
        <begin position="348"/>
        <end position="371"/>
    </location>
</feature>
<evidence type="ECO:0000256" key="4">
    <source>
        <dbReference type="ARBA" id="ARBA00023242"/>
    </source>
</evidence>
<name>A0A2P2I5P7_9CRUS</name>
<dbReference type="Pfam" id="PF00651">
    <property type="entry name" value="BTB"/>
    <property type="match status" value="1"/>
</dbReference>
<feature type="domain" description="BTB" evidence="8">
    <location>
        <begin position="35"/>
        <end position="100"/>
    </location>
</feature>
<dbReference type="GO" id="GO:0048813">
    <property type="term" value="P:dendrite morphogenesis"/>
    <property type="evidence" value="ECO:0007669"/>
    <property type="project" value="UniProtKB-ARBA"/>
</dbReference>
<accession>A0A2P2I5P7</accession>
<dbReference type="SUPFAM" id="SSF57667">
    <property type="entry name" value="beta-beta-alpha zinc fingers"/>
    <property type="match status" value="1"/>
</dbReference>
<feature type="compositionally biased region" description="Basic and acidic residues" evidence="7">
    <location>
        <begin position="177"/>
        <end position="195"/>
    </location>
</feature>
<evidence type="ECO:0000259" key="8">
    <source>
        <dbReference type="PROSITE" id="PS50097"/>
    </source>
</evidence>
<dbReference type="SUPFAM" id="SSF54695">
    <property type="entry name" value="POZ domain"/>
    <property type="match status" value="1"/>
</dbReference>
<feature type="compositionally biased region" description="Low complexity" evidence="7">
    <location>
        <begin position="202"/>
        <end position="212"/>
    </location>
</feature>
<keyword evidence="6" id="KW-0862">Zinc</keyword>
<dbReference type="PANTHER" id="PTHR23110">
    <property type="entry name" value="BTB DOMAIN TRANSCRIPTION FACTOR"/>
    <property type="match status" value="1"/>
</dbReference>
<dbReference type="InterPro" id="IPR011333">
    <property type="entry name" value="SKP1/BTB/POZ_sf"/>
</dbReference>
<keyword evidence="6" id="KW-0863">Zinc-finger</keyword>
<dbReference type="GO" id="GO:0005634">
    <property type="term" value="C:nucleus"/>
    <property type="evidence" value="ECO:0007669"/>
    <property type="project" value="TreeGrafter"/>
</dbReference>
<evidence type="ECO:0000256" key="1">
    <source>
        <dbReference type="ARBA" id="ARBA00022473"/>
    </source>
</evidence>
<dbReference type="GO" id="GO:0016199">
    <property type="term" value="P:axon midline choice point recognition"/>
    <property type="evidence" value="ECO:0007669"/>
    <property type="project" value="UniProtKB-ARBA"/>
</dbReference>
<keyword evidence="1" id="KW-0217">Developmental protein</keyword>
<evidence type="ECO:0000256" key="7">
    <source>
        <dbReference type="SAM" id="MobiDB-lite"/>
    </source>
</evidence>
<dbReference type="GO" id="GO:0007526">
    <property type="term" value="P:larval somatic muscle development"/>
    <property type="evidence" value="ECO:0007669"/>
    <property type="project" value="UniProtKB-ARBA"/>
</dbReference>
<feature type="region of interest" description="Disordered" evidence="7">
    <location>
        <begin position="122"/>
        <end position="272"/>
    </location>
</feature>
<keyword evidence="3" id="KW-0524">Neurogenesis</keyword>
<feature type="domain" description="C2H2-type" evidence="9">
    <location>
        <begin position="469"/>
        <end position="496"/>
    </location>
</feature>
<dbReference type="PROSITE" id="PS00028">
    <property type="entry name" value="ZINC_FINGER_C2H2_1"/>
    <property type="match status" value="1"/>
</dbReference>
<dbReference type="GO" id="GO:0045476">
    <property type="term" value="P:nurse cell apoptotic process"/>
    <property type="evidence" value="ECO:0007669"/>
    <property type="project" value="UniProtKB-ARBA"/>
</dbReference>
<dbReference type="InterPro" id="IPR013087">
    <property type="entry name" value="Znf_C2H2_type"/>
</dbReference>
<evidence type="ECO:0000256" key="2">
    <source>
        <dbReference type="ARBA" id="ARBA00022782"/>
    </source>
</evidence>
<feature type="compositionally biased region" description="Polar residues" evidence="7">
    <location>
        <begin position="219"/>
        <end position="230"/>
    </location>
</feature>
<evidence type="ECO:0000313" key="10">
    <source>
        <dbReference type="EMBL" id="LAB69337.1"/>
    </source>
</evidence>
<dbReference type="GO" id="GO:0007464">
    <property type="term" value="P:R3/R4 cell fate commitment"/>
    <property type="evidence" value="ECO:0007669"/>
    <property type="project" value="UniProtKB-ARBA"/>
</dbReference>
<dbReference type="Gene3D" id="3.30.160.60">
    <property type="entry name" value="Classic Zinc Finger"/>
    <property type="match status" value="1"/>
</dbReference>
<evidence type="ECO:0000259" key="9">
    <source>
        <dbReference type="PROSITE" id="PS50157"/>
    </source>
</evidence>
<feature type="compositionally biased region" description="Basic and acidic residues" evidence="7">
    <location>
        <begin position="232"/>
        <end position="246"/>
    </location>
</feature>
<organism evidence="10">
    <name type="scientific">Hirondellea gigas</name>
    <dbReference type="NCBI Taxonomy" id="1518452"/>
    <lineage>
        <taxon>Eukaryota</taxon>
        <taxon>Metazoa</taxon>
        <taxon>Ecdysozoa</taxon>
        <taxon>Arthropoda</taxon>
        <taxon>Crustacea</taxon>
        <taxon>Multicrustacea</taxon>
        <taxon>Malacostraca</taxon>
        <taxon>Eumalacostraca</taxon>
        <taxon>Peracarida</taxon>
        <taxon>Amphipoda</taxon>
        <taxon>Amphilochidea</taxon>
        <taxon>Lysianassida</taxon>
        <taxon>Lysianassidira</taxon>
        <taxon>Lysianassoidea</taxon>
        <taxon>Lysianassidae</taxon>
        <taxon>Hirondellea</taxon>
    </lineage>
</organism>
<dbReference type="Gene3D" id="3.30.710.10">
    <property type="entry name" value="Potassium Channel Kv1.1, Chain A"/>
    <property type="match status" value="1"/>
</dbReference>
<dbReference type="GO" id="GO:0006357">
    <property type="term" value="P:regulation of transcription by RNA polymerase II"/>
    <property type="evidence" value="ECO:0007669"/>
    <property type="project" value="TreeGrafter"/>
</dbReference>
<dbReference type="PANTHER" id="PTHR23110:SF111">
    <property type="entry name" value="LONGITUDINALS LACKING PROTEIN, ISOFORMS F_I_K_T"/>
    <property type="match status" value="1"/>
</dbReference>
<dbReference type="GO" id="GO:0045467">
    <property type="term" value="P:R7 cell development"/>
    <property type="evidence" value="ECO:0007669"/>
    <property type="project" value="UniProtKB-ARBA"/>
</dbReference>
<dbReference type="InterPro" id="IPR036236">
    <property type="entry name" value="Znf_C2H2_sf"/>
</dbReference>
<dbReference type="EMBL" id="IACF01003727">
    <property type="protein sequence ID" value="LAB69337.1"/>
    <property type="molecule type" value="mRNA"/>
</dbReference>
<feature type="compositionally biased region" description="Basic and acidic residues" evidence="7">
    <location>
        <begin position="262"/>
        <end position="272"/>
    </location>
</feature>
<dbReference type="GO" id="GO:0008406">
    <property type="term" value="P:gonad development"/>
    <property type="evidence" value="ECO:0007669"/>
    <property type="project" value="UniProtKB-ARBA"/>
</dbReference>
<keyword evidence="6" id="KW-0479">Metal-binding</keyword>
<feature type="compositionally biased region" description="Basic and acidic residues" evidence="7">
    <location>
        <begin position="326"/>
        <end position="335"/>
    </location>
</feature>
<evidence type="ECO:0000256" key="6">
    <source>
        <dbReference type="PROSITE-ProRule" id="PRU00042"/>
    </source>
</evidence>
<protein>
    <submittedName>
        <fullName evidence="10">Protein tramtrack, beta isoform-like</fullName>
    </submittedName>
</protein>
<keyword evidence="4" id="KW-0539">Nucleus</keyword>
<proteinExistence type="evidence at transcript level"/>